<gene>
    <name evidence="2" type="ORF">MHBO_003091</name>
</gene>
<proteinExistence type="predicted"/>
<evidence type="ECO:0000313" key="3">
    <source>
        <dbReference type="Proteomes" id="UP001439008"/>
    </source>
</evidence>
<evidence type="ECO:0000313" key="2">
    <source>
        <dbReference type="EMBL" id="MES1921560.1"/>
    </source>
</evidence>
<feature type="compositionally biased region" description="Basic and acidic residues" evidence="1">
    <location>
        <begin position="11"/>
        <end position="55"/>
    </location>
</feature>
<feature type="region of interest" description="Disordered" evidence="1">
    <location>
        <begin position="1"/>
        <end position="55"/>
    </location>
</feature>
<organism evidence="2 3">
    <name type="scientific">Bonamia ostreae</name>
    <dbReference type="NCBI Taxonomy" id="126728"/>
    <lineage>
        <taxon>Eukaryota</taxon>
        <taxon>Sar</taxon>
        <taxon>Rhizaria</taxon>
        <taxon>Endomyxa</taxon>
        <taxon>Ascetosporea</taxon>
        <taxon>Haplosporida</taxon>
        <taxon>Bonamia</taxon>
    </lineage>
</organism>
<accession>A0ABV2APH0</accession>
<protein>
    <submittedName>
        <fullName evidence="2">Uncharacterized protein</fullName>
    </submittedName>
</protein>
<keyword evidence="3" id="KW-1185">Reference proteome</keyword>
<name>A0ABV2APH0_9EUKA</name>
<sequence length="180" mass="20851">MKYVDRTWASKTEKDYFESSRKREEIEASENKPKASMKQKERNTGKERNSKSSEEKIIKVEKVEKKEDNLIDLNDIFSSQNNTKDVKPNGAIDGENFDFNSSKNLLGDEKNSAENLSQLVNNINLMDKKPGQELQKEEKVCKVKDPFRDLFELSMAKSEFDRKSVSKKTVDEKEDALLKF</sequence>
<reference evidence="2 3" key="1">
    <citation type="journal article" date="2024" name="BMC Biol.">
        <title>Comparative genomics of Ascetosporea gives new insight into the evolutionary basis for animal parasitism in Rhizaria.</title>
        <authorList>
            <person name="Hiltunen Thoren M."/>
            <person name="Onut-Brannstrom I."/>
            <person name="Alfjorden A."/>
            <person name="Peckova H."/>
            <person name="Swords F."/>
            <person name="Hooper C."/>
            <person name="Holzer A.S."/>
            <person name="Bass D."/>
            <person name="Burki F."/>
        </authorList>
    </citation>
    <scope>NUCLEOTIDE SEQUENCE [LARGE SCALE GENOMIC DNA]</scope>
    <source>
        <strain evidence="2">20-A016</strain>
    </source>
</reference>
<evidence type="ECO:0000256" key="1">
    <source>
        <dbReference type="SAM" id="MobiDB-lite"/>
    </source>
</evidence>
<dbReference type="Proteomes" id="UP001439008">
    <property type="component" value="Unassembled WGS sequence"/>
</dbReference>
<dbReference type="EMBL" id="JBDODL010001483">
    <property type="protein sequence ID" value="MES1921560.1"/>
    <property type="molecule type" value="Genomic_DNA"/>
</dbReference>
<comment type="caution">
    <text evidence="2">The sequence shown here is derived from an EMBL/GenBank/DDBJ whole genome shotgun (WGS) entry which is preliminary data.</text>
</comment>